<evidence type="ECO:0000313" key="5">
    <source>
        <dbReference type="Proteomes" id="UP001304419"/>
    </source>
</evidence>
<protein>
    <recommendedName>
        <fullName evidence="1">DUF7691 domain-containing protein</fullName>
    </recommendedName>
</protein>
<sequence>MSYNVIAYQVDAEKVKAVWGSKDQQFLDRFLSKYRDEIAGQEEELDVKGYAACMANIINGTSIDEDDEDNFIYGYLYEMLCQEFGEMVRHDDFLDIMEDVTPSNHKAFIPIPKNDDWPEFYSVPLEELESGRQVFLGSDEPYTKETSYIETVNFIFDTAVQNHKALVFFGY</sequence>
<dbReference type="InterPro" id="IPR056108">
    <property type="entry name" value="DUF7691"/>
</dbReference>
<evidence type="ECO:0000313" key="2">
    <source>
        <dbReference type="EMBL" id="NLR20337.1"/>
    </source>
</evidence>
<organism evidence="2 4">
    <name type="scientific">Pseudoalteromonas maricaloris</name>
    <dbReference type="NCBI Taxonomy" id="184924"/>
    <lineage>
        <taxon>Bacteria</taxon>
        <taxon>Pseudomonadati</taxon>
        <taxon>Pseudomonadota</taxon>
        <taxon>Gammaproteobacteria</taxon>
        <taxon>Alteromonadales</taxon>
        <taxon>Pseudoalteromonadaceae</taxon>
        <taxon>Pseudoalteromonas</taxon>
    </lineage>
</organism>
<dbReference type="AlphaFoldDB" id="A0A8I2GXA1"/>
<evidence type="ECO:0000313" key="3">
    <source>
        <dbReference type="EMBL" id="WOX27082.1"/>
    </source>
</evidence>
<dbReference type="Proteomes" id="UP001304419">
    <property type="component" value="Chromosome 1"/>
</dbReference>
<evidence type="ECO:0000259" key="1">
    <source>
        <dbReference type="Pfam" id="PF24740"/>
    </source>
</evidence>
<proteinExistence type="predicted"/>
<dbReference type="Pfam" id="PF24740">
    <property type="entry name" value="DUF7691"/>
    <property type="match status" value="1"/>
</dbReference>
<evidence type="ECO:0000313" key="4">
    <source>
        <dbReference type="Proteomes" id="UP000646877"/>
    </source>
</evidence>
<dbReference type="Proteomes" id="UP000646877">
    <property type="component" value="Unassembled WGS sequence"/>
</dbReference>
<accession>A0A8I2GXA1</accession>
<dbReference type="EMBL" id="CP137578">
    <property type="protein sequence ID" value="WOX27082.1"/>
    <property type="molecule type" value="Genomic_DNA"/>
</dbReference>
<dbReference type="RefSeq" id="WP_039497682.1">
    <property type="nucleotide sequence ID" value="NZ_CBCSDF010000006.1"/>
</dbReference>
<feature type="domain" description="DUF7691" evidence="1">
    <location>
        <begin position="1"/>
        <end position="165"/>
    </location>
</feature>
<keyword evidence="5" id="KW-1185">Reference proteome</keyword>
<gene>
    <name evidence="2" type="ORF">F9Y85_03165</name>
    <name evidence="3" type="ORF">R5H13_10395</name>
</gene>
<name>A0A8I2GXA1_9GAMM</name>
<reference evidence="3 5" key="2">
    <citation type="submission" date="2023-10" db="EMBL/GenBank/DDBJ databases">
        <title>To unveil natural product biosynthetic capacity in Pseudoalteromonas.</title>
        <authorList>
            <person name="Wang J."/>
        </authorList>
    </citation>
    <scope>NUCLEOTIDE SEQUENCE [LARGE SCALE GENOMIC DNA]</scope>
    <source>
        <strain evidence="3 5">DSM 15914</strain>
    </source>
</reference>
<reference evidence="2" key="1">
    <citation type="submission" date="2019-10" db="EMBL/GenBank/DDBJ databases">
        <authorList>
            <person name="Paulsen S."/>
        </authorList>
    </citation>
    <scope>NUCLEOTIDE SEQUENCE</scope>
    <source>
        <strain evidence="2">LMG 19692</strain>
    </source>
</reference>
<dbReference type="EMBL" id="WEIA01000001">
    <property type="protein sequence ID" value="NLR20337.1"/>
    <property type="molecule type" value="Genomic_DNA"/>
</dbReference>